<proteinExistence type="predicted"/>
<accession>A0A0R0JKH3</accession>
<keyword evidence="1" id="KW-0812">Transmembrane</keyword>
<dbReference type="Proteomes" id="UP000008827">
    <property type="component" value="Chromosome 6"/>
</dbReference>
<evidence type="ECO:0000313" key="2">
    <source>
        <dbReference type="EMBL" id="KRH55100.1"/>
    </source>
</evidence>
<reference evidence="2 3" key="1">
    <citation type="journal article" date="2010" name="Nature">
        <title>Genome sequence of the palaeopolyploid soybean.</title>
        <authorList>
            <person name="Schmutz J."/>
            <person name="Cannon S.B."/>
            <person name="Schlueter J."/>
            <person name="Ma J."/>
            <person name="Mitros T."/>
            <person name="Nelson W."/>
            <person name="Hyten D.L."/>
            <person name="Song Q."/>
            <person name="Thelen J.J."/>
            <person name="Cheng J."/>
            <person name="Xu D."/>
            <person name="Hellsten U."/>
            <person name="May G.D."/>
            <person name="Yu Y."/>
            <person name="Sakurai T."/>
            <person name="Umezawa T."/>
            <person name="Bhattacharyya M.K."/>
            <person name="Sandhu D."/>
            <person name="Valliyodan B."/>
            <person name="Lindquist E."/>
            <person name="Peto M."/>
            <person name="Grant D."/>
            <person name="Shu S."/>
            <person name="Goodstein D."/>
            <person name="Barry K."/>
            <person name="Futrell-Griggs M."/>
            <person name="Abernathy B."/>
            <person name="Du J."/>
            <person name="Tian Z."/>
            <person name="Zhu L."/>
            <person name="Gill N."/>
            <person name="Joshi T."/>
            <person name="Libault M."/>
            <person name="Sethuraman A."/>
            <person name="Zhang X.-C."/>
            <person name="Shinozaki K."/>
            <person name="Nguyen H.T."/>
            <person name="Wing R.A."/>
            <person name="Cregan P."/>
            <person name="Specht J."/>
            <person name="Grimwood J."/>
            <person name="Rokhsar D."/>
            <person name="Stacey G."/>
            <person name="Shoemaker R.C."/>
            <person name="Jackson S.A."/>
        </authorList>
    </citation>
    <scope>NUCLEOTIDE SEQUENCE [LARGE SCALE GENOMIC DNA]</scope>
    <source>
        <strain evidence="3">cv. Williams 82</strain>
        <tissue evidence="2">Callus</tissue>
    </source>
</reference>
<evidence type="ECO:0000256" key="1">
    <source>
        <dbReference type="SAM" id="Phobius"/>
    </source>
</evidence>
<reference evidence="3" key="2">
    <citation type="submission" date="2018-02" db="UniProtKB">
        <authorList>
            <consortium name="EnsemblPlants"/>
        </authorList>
    </citation>
    <scope>IDENTIFICATION</scope>
    <source>
        <strain evidence="3">Williams 82</strain>
    </source>
</reference>
<dbReference type="AlphaFoldDB" id="A0A0R0JKH3"/>
<reference evidence="2" key="3">
    <citation type="submission" date="2018-07" db="EMBL/GenBank/DDBJ databases">
        <title>WGS assembly of Glycine max.</title>
        <authorList>
            <person name="Schmutz J."/>
            <person name="Cannon S."/>
            <person name="Schlueter J."/>
            <person name="Ma J."/>
            <person name="Mitros T."/>
            <person name="Nelson W."/>
            <person name="Hyten D."/>
            <person name="Song Q."/>
            <person name="Thelen J."/>
            <person name="Cheng J."/>
            <person name="Xu D."/>
            <person name="Hellsten U."/>
            <person name="May G."/>
            <person name="Yu Y."/>
            <person name="Sakurai T."/>
            <person name="Umezawa T."/>
            <person name="Bhattacharyya M."/>
            <person name="Sandhu D."/>
            <person name="Valliyodan B."/>
            <person name="Lindquist E."/>
            <person name="Peto M."/>
            <person name="Grant D."/>
            <person name="Shu S."/>
            <person name="Goodstein D."/>
            <person name="Barry K."/>
            <person name="Futrell-Griggs M."/>
            <person name="Abernathy B."/>
            <person name="Du J."/>
            <person name="Tian Z."/>
            <person name="Zhu L."/>
            <person name="Gill N."/>
            <person name="Joshi T."/>
            <person name="Libault M."/>
            <person name="Sethuraman A."/>
            <person name="Zhang X."/>
            <person name="Shinozaki K."/>
            <person name="Nguyen H."/>
            <person name="Wing R."/>
            <person name="Cregan P."/>
            <person name="Specht J."/>
            <person name="Grimwood J."/>
            <person name="Rokhsar D."/>
            <person name="Stacey G."/>
            <person name="Shoemaker R."/>
            <person name="Jackson S."/>
        </authorList>
    </citation>
    <scope>NUCLEOTIDE SEQUENCE</scope>
    <source>
        <tissue evidence="2">Callus</tissue>
    </source>
</reference>
<evidence type="ECO:0000313" key="3">
    <source>
        <dbReference type="EnsemblPlants" id="KRH55100"/>
    </source>
</evidence>
<name>A0A0R0JKH3_SOYBN</name>
<gene>
    <name evidence="2" type="ORF">GLYMA_06G230500</name>
</gene>
<protein>
    <submittedName>
        <fullName evidence="2 3">Uncharacterized protein</fullName>
    </submittedName>
</protein>
<keyword evidence="1" id="KW-0472">Membrane</keyword>
<sequence length="67" mass="7776">MYLYCFSSLSARPMDNSCSISCLRCGFEEIISMIGKKIRLTWFVKLLNFVLYILQIVAHISCLYNSK</sequence>
<keyword evidence="4" id="KW-1185">Reference proteome</keyword>
<dbReference type="EnsemblPlants" id="KRH55100">
    <property type="protein sequence ID" value="KRH55100"/>
    <property type="gene ID" value="GLYMA_06G230500"/>
</dbReference>
<dbReference type="InParanoid" id="A0A0R0JKH3"/>
<keyword evidence="1" id="KW-1133">Transmembrane helix</keyword>
<organism evidence="2">
    <name type="scientific">Glycine max</name>
    <name type="common">Soybean</name>
    <name type="synonym">Glycine hispida</name>
    <dbReference type="NCBI Taxonomy" id="3847"/>
    <lineage>
        <taxon>Eukaryota</taxon>
        <taxon>Viridiplantae</taxon>
        <taxon>Streptophyta</taxon>
        <taxon>Embryophyta</taxon>
        <taxon>Tracheophyta</taxon>
        <taxon>Spermatophyta</taxon>
        <taxon>Magnoliopsida</taxon>
        <taxon>eudicotyledons</taxon>
        <taxon>Gunneridae</taxon>
        <taxon>Pentapetalae</taxon>
        <taxon>rosids</taxon>
        <taxon>fabids</taxon>
        <taxon>Fabales</taxon>
        <taxon>Fabaceae</taxon>
        <taxon>Papilionoideae</taxon>
        <taxon>50 kb inversion clade</taxon>
        <taxon>NPAAA clade</taxon>
        <taxon>indigoferoid/millettioid clade</taxon>
        <taxon>Phaseoleae</taxon>
        <taxon>Glycine</taxon>
        <taxon>Glycine subgen. Soja</taxon>
    </lineage>
</organism>
<evidence type="ECO:0000313" key="4">
    <source>
        <dbReference type="Proteomes" id="UP000008827"/>
    </source>
</evidence>
<feature type="transmembrane region" description="Helical" evidence="1">
    <location>
        <begin position="42"/>
        <end position="64"/>
    </location>
</feature>
<dbReference type="Gramene" id="KRH55100">
    <property type="protein sequence ID" value="KRH55100"/>
    <property type="gene ID" value="GLYMA_06G230500"/>
</dbReference>
<dbReference type="EMBL" id="CM000839">
    <property type="protein sequence ID" value="KRH55100.1"/>
    <property type="molecule type" value="Genomic_DNA"/>
</dbReference>